<protein>
    <submittedName>
        <fullName evidence="1">Uncharacterized protein</fullName>
    </submittedName>
</protein>
<name>A0ABQ4ZGX8_9ASTR</name>
<gene>
    <name evidence="1" type="ORF">Tco_0770863</name>
</gene>
<dbReference type="EMBL" id="BQNB010011258">
    <property type="protein sequence ID" value="GJS88227.1"/>
    <property type="molecule type" value="Genomic_DNA"/>
</dbReference>
<keyword evidence="2" id="KW-1185">Reference proteome</keyword>
<comment type="caution">
    <text evidence="1">The sequence shown here is derived from an EMBL/GenBank/DDBJ whole genome shotgun (WGS) entry which is preliminary data.</text>
</comment>
<sequence>MKRISSRTSCMRVLKSIRINQEVQRFMVVEGVMEKVIERVFGRTSGNVIVEGSLIGDVSFEEMSMMFVRATFLGGFLVKDEALEAILKVD</sequence>
<organism evidence="1 2">
    <name type="scientific">Tanacetum coccineum</name>
    <dbReference type="NCBI Taxonomy" id="301880"/>
    <lineage>
        <taxon>Eukaryota</taxon>
        <taxon>Viridiplantae</taxon>
        <taxon>Streptophyta</taxon>
        <taxon>Embryophyta</taxon>
        <taxon>Tracheophyta</taxon>
        <taxon>Spermatophyta</taxon>
        <taxon>Magnoliopsida</taxon>
        <taxon>eudicotyledons</taxon>
        <taxon>Gunneridae</taxon>
        <taxon>Pentapetalae</taxon>
        <taxon>asterids</taxon>
        <taxon>campanulids</taxon>
        <taxon>Asterales</taxon>
        <taxon>Asteraceae</taxon>
        <taxon>Asteroideae</taxon>
        <taxon>Anthemideae</taxon>
        <taxon>Anthemidinae</taxon>
        <taxon>Tanacetum</taxon>
    </lineage>
</organism>
<evidence type="ECO:0000313" key="2">
    <source>
        <dbReference type="Proteomes" id="UP001151760"/>
    </source>
</evidence>
<accession>A0ABQ4ZGX8</accession>
<evidence type="ECO:0000313" key="1">
    <source>
        <dbReference type="EMBL" id="GJS88227.1"/>
    </source>
</evidence>
<reference evidence="1" key="2">
    <citation type="submission" date="2022-01" db="EMBL/GenBank/DDBJ databases">
        <authorList>
            <person name="Yamashiro T."/>
            <person name="Shiraishi A."/>
            <person name="Satake H."/>
            <person name="Nakayama K."/>
        </authorList>
    </citation>
    <scope>NUCLEOTIDE SEQUENCE</scope>
</reference>
<dbReference type="Proteomes" id="UP001151760">
    <property type="component" value="Unassembled WGS sequence"/>
</dbReference>
<proteinExistence type="predicted"/>
<reference evidence="1" key="1">
    <citation type="journal article" date="2022" name="Int. J. Mol. Sci.">
        <title>Draft Genome of Tanacetum Coccineum: Genomic Comparison of Closely Related Tanacetum-Family Plants.</title>
        <authorList>
            <person name="Yamashiro T."/>
            <person name="Shiraishi A."/>
            <person name="Nakayama K."/>
            <person name="Satake H."/>
        </authorList>
    </citation>
    <scope>NUCLEOTIDE SEQUENCE</scope>
</reference>